<protein>
    <submittedName>
        <fullName evidence="1">Uncharacterized protein</fullName>
    </submittedName>
</protein>
<keyword evidence="2" id="KW-1185">Reference proteome</keyword>
<reference evidence="1" key="1">
    <citation type="submission" date="2022-11" db="EMBL/GenBank/DDBJ databases">
        <title>Genome Sequence of Nemania bipapillata.</title>
        <authorList>
            <person name="Buettner E."/>
        </authorList>
    </citation>
    <scope>NUCLEOTIDE SEQUENCE</scope>
    <source>
        <strain evidence="1">CP14</strain>
    </source>
</reference>
<sequence>MPSTTASKKGGKKSGKAKAVKNGGIMKPESRPKRMGAKFQQRVQTALTRRALDENELRDKKTSQGTSRDGDSYLIQTDLALKNFSATMALYATRIAEEQSGRHRDAVNAVQYARAVQIYNGEDNFPATLAKAWNEFVGDDFEDYKKPASCRFIRQQHVETLRTTAGSMGLYIPDGMLFPETHVYGSFMSKPRDIVPGPAHNNGGRRARARARADENDSDQHDDDSSSDSEDSSSDDDTSNIAHDGEEHHSVNDNEEEHYSVNDNEEEHYPVNDNEEEHHFVNDNEEENIDSDLFRVD</sequence>
<accession>A0ACC2J026</accession>
<proteinExistence type="predicted"/>
<evidence type="ECO:0000313" key="2">
    <source>
        <dbReference type="Proteomes" id="UP001153334"/>
    </source>
</evidence>
<name>A0ACC2J026_9PEZI</name>
<organism evidence="1 2">
    <name type="scientific">Nemania bipapillata</name>
    <dbReference type="NCBI Taxonomy" id="110536"/>
    <lineage>
        <taxon>Eukaryota</taxon>
        <taxon>Fungi</taxon>
        <taxon>Dikarya</taxon>
        <taxon>Ascomycota</taxon>
        <taxon>Pezizomycotina</taxon>
        <taxon>Sordariomycetes</taxon>
        <taxon>Xylariomycetidae</taxon>
        <taxon>Xylariales</taxon>
        <taxon>Xylariaceae</taxon>
        <taxon>Nemania</taxon>
    </lineage>
</organism>
<dbReference type="EMBL" id="JAPESX010000555">
    <property type="protein sequence ID" value="KAJ8120736.1"/>
    <property type="molecule type" value="Genomic_DNA"/>
</dbReference>
<comment type="caution">
    <text evidence="1">The sequence shown here is derived from an EMBL/GenBank/DDBJ whole genome shotgun (WGS) entry which is preliminary data.</text>
</comment>
<gene>
    <name evidence="1" type="ORF">ONZ43_g2631</name>
</gene>
<evidence type="ECO:0000313" key="1">
    <source>
        <dbReference type="EMBL" id="KAJ8120736.1"/>
    </source>
</evidence>
<dbReference type="Proteomes" id="UP001153334">
    <property type="component" value="Unassembled WGS sequence"/>
</dbReference>